<protein>
    <recommendedName>
        <fullName evidence="1">Cyclophilin-like domain-containing protein</fullName>
    </recommendedName>
</protein>
<dbReference type="InterPro" id="IPR041183">
    <property type="entry name" value="Cyclophilin-like"/>
</dbReference>
<dbReference type="KEGG" id="ttq:NIES37_31810"/>
<accession>A0A1Z4N0F9</accession>
<proteinExistence type="predicted"/>
<organism evidence="2 3">
    <name type="scientific">Tolypothrix tenuis PCC 7101</name>
    <dbReference type="NCBI Taxonomy" id="231146"/>
    <lineage>
        <taxon>Bacteria</taxon>
        <taxon>Bacillati</taxon>
        <taxon>Cyanobacteriota</taxon>
        <taxon>Cyanophyceae</taxon>
        <taxon>Nostocales</taxon>
        <taxon>Tolypothrichaceae</taxon>
        <taxon>Tolypothrix</taxon>
    </lineage>
</organism>
<evidence type="ECO:0000313" key="3">
    <source>
        <dbReference type="Proteomes" id="UP000218785"/>
    </source>
</evidence>
<evidence type="ECO:0000259" key="1">
    <source>
        <dbReference type="Pfam" id="PF18050"/>
    </source>
</evidence>
<reference evidence="2 3" key="1">
    <citation type="submission" date="2017-06" db="EMBL/GenBank/DDBJ databases">
        <title>Genome sequencing of cyanobaciteial culture collection at National Institute for Environmental Studies (NIES).</title>
        <authorList>
            <person name="Hirose Y."/>
            <person name="Shimura Y."/>
            <person name="Fujisawa T."/>
            <person name="Nakamura Y."/>
            <person name="Kawachi M."/>
        </authorList>
    </citation>
    <scope>NUCLEOTIDE SEQUENCE [LARGE SCALE GENOMIC DNA]</scope>
    <source>
        <strain evidence="2 3">NIES-37</strain>
    </source>
</reference>
<dbReference type="EMBL" id="AP018248">
    <property type="protein sequence ID" value="BAY99202.1"/>
    <property type="molecule type" value="Genomic_DNA"/>
</dbReference>
<keyword evidence="3" id="KW-1185">Reference proteome</keyword>
<dbReference type="Gene3D" id="2.40.100.20">
    <property type="match status" value="1"/>
</dbReference>
<dbReference type="AlphaFoldDB" id="A0A1Z4N0F9"/>
<gene>
    <name evidence="2" type="ORF">NIES37_31810</name>
</gene>
<dbReference type="InterPro" id="IPR029000">
    <property type="entry name" value="Cyclophilin-like_dom_sf"/>
</dbReference>
<name>A0A1Z4N0F9_9CYAN</name>
<evidence type="ECO:0000313" key="2">
    <source>
        <dbReference type="EMBL" id="BAY99202.1"/>
    </source>
</evidence>
<dbReference type="Proteomes" id="UP000218785">
    <property type="component" value="Chromosome"/>
</dbReference>
<dbReference type="Pfam" id="PF18050">
    <property type="entry name" value="Cyclophil_like2"/>
    <property type="match status" value="1"/>
</dbReference>
<dbReference type="SUPFAM" id="SSF50891">
    <property type="entry name" value="Cyclophilin-like"/>
    <property type="match status" value="1"/>
</dbReference>
<feature type="domain" description="Cyclophilin-like" evidence="1">
    <location>
        <begin position="5"/>
        <end position="113"/>
    </location>
</feature>
<sequence length="118" mass="12864">MKINIKVKDKVVTATLLDSKTTQDFISLLPLTLTLEDYAKTEKISYLSRKLSTEDAPPGSDPAFGDIAYYAPWGNLAMYYGDSGYANGLIILGKIDGGIEAFNVPGSVKVTIELVERK</sequence>